<dbReference type="InterPro" id="IPR008780">
    <property type="entry name" value="Plasmodium_Vir"/>
</dbReference>
<evidence type="ECO:0000313" key="3">
    <source>
        <dbReference type="Proteomes" id="UP000078560"/>
    </source>
</evidence>
<dbReference type="Pfam" id="PF05795">
    <property type="entry name" value="Plasmodium_Vir"/>
    <property type="match status" value="2"/>
</dbReference>
<dbReference type="Proteomes" id="UP000078560">
    <property type="component" value="Unassembled WGS sequence"/>
</dbReference>
<protein>
    <submittedName>
        <fullName evidence="2">PIR Superfamily Protein</fullName>
    </submittedName>
</protein>
<evidence type="ECO:0000256" key="1">
    <source>
        <dbReference type="SAM" id="MobiDB-lite"/>
    </source>
</evidence>
<accession>A0A1A8WBU2</accession>
<sequence length="345" mass="40262">MTGDNSEGTEDFSEIYLGGLPSVQFYKDVGKNHNDLQNYIQPCEKIIAKEKSNEVKTICKKFLRHLDNSSVWDFEKPDYDICLLLNYWTYEKLNNIFRDKETSDKAFSNFQMISNYPENYIKKNLHYKNKCKYNIDFHKDEDWKKRKEFYEYCVDYDTIKGMITTYAEKCNNFYKYVKEKEELYKHFEDLCSKEEIKCPKFYEECKKYNPNELLSKLRCRDEMERQKAPVKAIPGQDTLGQELELGSREHGPGLLGIKGGTPDTESKQESSEIGKKLGHSVLGIAPVMLTATALYRYTPIGSWIRKLGGTNHNTISDIDEFSSYTQESGDMFPDNSANYISYQPM</sequence>
<evidence type="ECO:0000313" key="2">
    <source>
        <dbReference type="EMBL" id="SBS89483.1"/>
    </source>
</evidence>
<dbReference type="AlphaFoldDB" id="A0A1A8WBU2"/>
<name>A0A1A8WBU2_PLAOA</name>
<gene>
    <name evidence="2" type="ORF">POVCU2_0055080</name>
</gene>
<dbReference type="EMBL" id="FLQU01000734">
    <property type="protein sequence ID" value="SBS89483.1"/>
    <property type="molecule type" value="Genomic_DNA"/>
</dbReference>
<organism evidence="2 3">
    <name type="scientific">Plasmodium ovale curtisi</name>
    <dbReference type="NCBI Taxonomy" id="864141"/>
    <lineage>
        <taxon>Eukaryota</taxon>
        <taxon>Sar</taxon>
        <taxon>Alveolata</taxon>
        <taxon>Apicomplexa</taxon>
        <taxon>Aconoidasida</taxon>
        <taxon>Haemosporida</taxon>
        <taxon>Plasmodiidae</taxon>
        <taxon>Plasmodium</taxon>
        <taxon>Plasmodium (Plasmodium)</taxon>
    </lineage>
</organism>
<feature type="region of interest" description="Disordered" evidence="1">
    <location>
        <begin position="250"/>
        <end position="270"/>
    </location>
</feature>
<proteinExistence type="predicted"/>
<reference evidence="3" key="1">
    <citation type="submission" date="2016-05" db="EMBL/GenBank/DDBJ databases">
        <authorList>
            <person name="Naeem Raeece"/>
        </authorList>
    </citation>
    <scope>NUCLEOTIDE SEQUENCE [LARGE SCALE GENOMIC DNA]</scope>
</reference>